<dbReference type="GO" id="GO:0005886">
    <property type="term" value="C:plasma membrane"/>
    <property type="evidence" value="ECO:0007669"/>
    <property type="project" value="UniProtKB-SubCell"/>
</dbReference>
<evidence type="ECO:0000256" key="4">
    <source>
        <dbReference type="ARBA" id="ARBA00022692"/>
    </source>
</evidence>
<feature type="domain" description="VTT" evidence="8">
    <location>
        <begin position="30"/>
        <end position="160"/>
    </location>
</feature>
<dbReference type="RefSeq" id="WP_046277504.1">
    <property type="nucleotide sequence ID" value="NZ_LATL02000086.1"/>
</dbReference>
<evidence type="ECO:0000256" key="6">
    <source>
        <dbReference type="ARBA" id="ARBA00023136"/>
    </source>
</evidence>
<dbReference type="AlphaFoldDB" id="A0A0F5YLN8"/>
<keyword evidence="6 7" id="KW-0472">Membrane</keyword>
<evidence type="ECO:0000256" key="5">
    <source>
        <dbReference type="ARBA" id="ARBA00022989"/>
    </source>
</evidence>
<keyword evidence="3" id="KW-1003">Cell membrane</keyword>
<feature type="transmembrane region" description="Helical" evidence="7">
    <location>
        <begin position="12"/>
        <end position="30"/>
    </location>
</feature>
<dbReference type="InterPro" id="IPR032816">
    <property type="entry name" value="VTT_dom"/>
</dbReference>
<dbReference type="PANTHER" id="PTHR42709">
    <property type="entry name" value="ALKALINE PHOSPHATASE LIKE PROTEIN"/>
    <property type="match status" value="1"/>
</dbReference>
<evidence type="ECO:0000256" key="1">
    <source>
        <dbReference type="ARBA" id="ARBA00004651"/>
    </source>
</evidence>
<comment type="caution">
    <text evidence="9">The sequence shown here is derived from an EMBL/GenBank/DDBJ whole genome shotgun (WGS) entry which is preliminary data.</text>
</comment>
<evidence type="ECO:0000313" key="9">
    <source>
        <dbReference type="EMBL" id="KKD39085.1"/>
    </source>
</evidence>
<feature type="transmembrane region" description="Helical" evidence="7">
    <location>
        <begin position="140"/>
        <end position="162"/>
    </location>
</feature>
<protein>
    <submittedName>
        <fullName evidence="9">Alkaline phosphatase</fullName>
    </submittedName>
</protein>
<dbReference type="EMBL" id="LATL02000086">
    <property type="protein sequence ID" value="KKD39085.1"/>
    <property type="molecule type" value="Genomic_DNA"/>
</dbReference>
<accession>A0A0F5YLN8</accession>
<evidence type="ECO:0000259" key="8">
    <source>
        <dbReference type="Pfam" id="PF09335"/>
    </source>
</evidence>
<evidence type="ECO:0000256" key="7">
    <source>
        <dbReference type="SAM" id="Phobius"/>
    </source>
</evidence>
<gene>
    <name evidence="9" type="ORF">WN50_05480</name>
</gene>
<dbReference type="OrthoDB" id="9813426at2"/>
<comment type="similarity">
    <text evidence="2">Belongs to the DedA family.</text>
</comment>
<dbReference type="InterPro" id="IPR051311">
    <property type="entry name" value="DedA_domain"/>
</dbReference>
<feature type="transmembrane region" description="Helical" evidence="7">
    <location>
        <begin position="174"/>
        <end position="193"/>
    </location>
</feature>
<dbReference type="Pfam" id="PF09335">
    <property type="entry name" value="VTT_dom"/>
    <property type="match status" value="1"/>
</dbReference>
<sequence>MLDWITQGIDSWGYMGILLLMFLENIFPPIPSELIMPLAGFTIAQGQFNFLGVILSGVMGSILGALPWYYFGKNWGEKKLKEWIEKRGKWLTLSTEDLERSQQWFRHYGNWVVLLGRVIPGIRTYISIPAGLEKMPIFSFLVYSTLGTIVWISFLTVVGYWLGDNYILVEEFMAPISIIVFVILFFAVVIWFLKRKKQQ</sequence>
<organism evidence="9 10">
    <name type="scientific">Limnoraphis robusta CS-951</name>
    <dbReference type="NCBI Taxonomy" id="1637645"/>
    <lineage>
        <taxon>Bacteria</taxon>
        <taxon>Bacillati</taxon>
        <taxon>Cyanobacteriota</taxon>
        <taxon>Cyanophyceae</taxon>
        <taxon>Oscillatoriophycideae</taxon>
        <taxon>Oscillatoriales</taxon>
        <taxon>Sirenicapillariaceae</taxon>
        <taxon>Limnoraphis</taxon>
    </lineage>
</organism>
<evidence type="ECO:0000256" key="3">
    <source>
        <dbReference type="ARBA" id="ARBA00022475"/>
    </source>
</evidence>
<evidence type="ECO:0000256" key="2">
    <source>
        <dbReference type="ARBA" id="ARBA00010792"/>
    </source>
</evidence>
<feature type="transmembrane region" description="Helical" evidence="7">
    <location>
        <begin position="50"/>
        <end position="71"/>
    </location>
</feature>
<keyword evidence="5 7" id="KW-1133">Transmembrane helix</keyword>
<dbReference type="PANTHER" id="PTHR42709:SF6">
    <property type="entry name" value="UNDECAPRENYL PHOSPHATE TRANSPORTER A"/>
    <property type="match status" value="1"/>
</dbReference>
<name>A0A0F5YLN8_9CYAN</name>
<keyword evidence="4 7" id="KW-0812">Transmembrane</keyword>
<comment type="subcellular location">
    <subcellularLocation>
        <location evidence="1">Cell membrane</location>
        <topology evidence="1">Multi-pass membrane protein</topology>
    </subcellularLocation>
</comment>
<dbReference type="Proteomes" id="UP000033607">
    <property type="component" value="Unassembled WGS sequence"/>
</dbReference>
<evidence type="ECO:0000313" key="10">
    <source>
        <dbReference type="Proteomes" id="UP000033607"/>
    </source>
</evidence>
<reference evidence="9 10" key="1">
    <citation type="submission" date="2015-06" db="EMBL/GenBank/DDBJ databases">
        <title>Draft genome assembly of filamentous brackish cyanobacterium Limnoraphis robusta strain CS-951.</title>
        <authorList>
            <person name="Willis A."/>
            <person name="Parks M."/>
            <person name="Burford M.A."/>
        </authorList>
    </citation>
    <scope>NUCLEOTIDE SEQUENCE [LARGE SCALE GENOMIC DNA]</scope>
    <source>
        <strain evidence="9 10">CS-951</strain>
    </source>
</reference>
<proteinExistence type="inferred from homology"/>